<accession>A0A3S5B6D3</accession>
<gene>
    <name evidence="1" type="ORF">PXEA_LOCUS28448</name>
</gene>
<dbReference type="Proteomes" id="UP000784294">
    <property type="component" value="Unassembled WGS sequence"/>
</dbReference>
<evidence type="ECO:0000313" key="1">
    <source>
        <dbReference type="EMBL" id="VEL35008.1"/>
    </source>
</evidence>
<sequence>MPSLNSLSLFAAGAHSLGQPIGQILVKKAQIRPHRRDWSVLFTNPSTFLCFRFFCLLICLAILAGNGVEPEQKGVSLADSSIADLFDYQSSDRLVLPGNTSASQPAFSRNLRKVASYNRPEGLAGPGREIHMETELVRQEKAEKKRVGALKDKEVNCQEERLIFSDHLQELEVVEGSRRWRRGEPADGEERETVLLEHELSSTDYRVAYLEGELTC</sequence>
<dbReference type="EMBL" id="CAAALY010248860">
    <property type="protein sequence ID" value="VEL35008.1"/>
    <property type="molecule type" value="Genomic_DNA"/>
</dbReference>
<reference evidence="1" key="1">
    <citation type="submission" date="2018-11" db="EMBL/GenBank/DDBJ databases">
        <authorList>
            <consortium name="Pathogen Informatics"/>
        </authorList>
    </citation>
    <scope>NUCLEOTIDE SEQUENCE</scope>
</reference>
<dbReference type="AlphaFoldDB" id="A0A3S5B6D3"/>
<keyword evidence="2" id="KW-1185">Reference proteome</keyword>
<evidence type="ECO:0000313" key="2">
    <source>
        <dbReference type="Proteomes" id="UP000784294"/>
    </source>
</evidence>
<organism evidence="1 2">
    <name type="scientific">Protopolystoma xenopodis</name>
    <dbReference type="NCBI Taxonomy" id="117903"/>
    <lineage>
        <taxon>Eukaryota</taxon>
        <taxon>Metazoa</taxon>
        <taxon>Spiralia</taxon>
        <taxon>Lophotrochozoa</taxon>
        <taxon>Platyhelminthes</taxon>
        <taxon>Monogenea</taxon>
        <taxon>Polyopisthocotylea</taxon>
        <taxon>Polystomatidea</taxon>
        <taxon>Polystomatidae</taxon>
        <taxon>Protopolystoma</taxon>
    </lineage>
</organism>
<protein>
    <submittedName>
        <fullName evidence="1">Uncharacterized protein</fullName>
    </submittedName>
</protein>
<comment type="caution">
    <text evidence="1">The sequence shown here is derived from an EMBL/GenBank/DDBJ whole genome shotgun (WGS) entry which is preliminary data.</text>
</comment>
<proteinExistence type="predicted"/>
<name>A0A3S5B6D3_9PLAT</name>